<proteinExistence type="predicted"/>
<accession>A0A8S4FFJ5</accession>
<protein>
    <submittedName>
        <fullName evidence="1">(diamondback moth) hypothetical protein</fullName>
    </submittedName>
</protein>
<comment type="caution">
    <text evidence="1">The sequence shown here is derived from an EMBL/GenBank/DDBJ whole genome shotgun (WGS) entry which is preliminary data.</text>
</comment>
<dbReference type="Proteomes" id="UP000653454">
    <property type="component" value="Unassembled WGS sequence"/>
</dbReference>
<keyword evidence="2" id="KW-1185">Reference proteome</keyword>
<evidence type="ECO:0000313" key="2">
    <source>
        <dbReference type="Proteomes" id="UP000653454"/>
    </source>
</evidence>
<gene>
    <name evidence="1" type="ORF">PLXY2_LOCUS8517</name>
</gene>
<reference evidence="1" key="1">
    <citation type="submission" date="2020-11" db="EMBL/GenBank/DDBJ databases">
        <authorList>
            <person name="Whiteford S."/>
        </authorList>
    </citation>
    <scope>NUCLEOTIDE SEQUENCE</scope>
</reference>
<organism evidence="1 2">
    <name type="scientific">Plutella xylostella</name>
    <name type="common">Diamondback moth</name>
    <name type="synonym">Plutella maculipennis</name>
    <dbReference type="NCBI Taxonomy" id="51655"/>
    <lineage>
        <taxon>Eukaryota</taxon>
        <taxon>Metazoa</taxon>
        <taxon>Ecdysozoa</taxon>
        <taxon>Arthropoda</taxon>
        <taxon>Hexapoda</taxon>
        <taxon>Insecta</taxon>
        <taxon>Pterygota</taxon>
        <taxon>Neoptera</taxon>
        <taxon>Endopterygota</taxon>
        <taxon>Lepidoptera</taxon>
        <taxon>Glossata</taxon>
        <taxon>Ditrysia</taxon>
        <taxon>Yponomeutoidea</taxon>
        <taxon>Plutellidae</taxon>
        <taxon>Plutella</taxon>
    </lineage>
</organism>
<sequence>MLGHVAVALKDTPKTTDTILQFFQQRLCRSPSSLDTLIVDQLGCMALASPSGPAHDEILRMFTVITVEAASAAYHHTDDTKQYR</sequence>
<name>A0A8S4FFJ5_PLUXY</name>
<dbReference type="EMBL" id="CAJHNJ030000032">
    <property type="protein sequence ID" value="CAG9126159.1"/>
    <property type="molecule type" value="Genomic_DNA"/>
</dbReference>
<evidence type="ECO:0000313" key="1">
    <source>
        <dbReference type="EMBL" id="CAG9126159.1"/>
    </source>
</evidence>
<dbReference type="AlphaFoldDB" id="A0A8S4FFJ5"/>